<proteinExistence type="predicted"/>
<dbReference type="AlphaFoldDB" id="A0A7J8AME1"/>
<dbReference type="Proteomes" id="UP000527355">
    <property type="component" value="Unassembled WGS sequence"/>
</dbReference>
<reference evidence="2 3" key="1">
    <citation type="journal article" date="2020" name="Nature">
        <title>Six reference-quality genomes reveal evolution of bat adaptations.</title>
        <authorList>
            <person name="Jebb D."/>
            <person name="Huang Z."/>
            <person name="Pippel M."/>
            <person name="Hughes G.M."/>
            <person name="Lavrichenko K."/>
            <person name="Devanna P."/>
            <person name="Winkler S."/>
            <person name="Jermiin L.S."/>
            <person name="Skirmuntt E.C."/>
            <person name="Katzourakis A."/>
            <person name="Burkitt-Gray L."/>
            <person name="Ray D.A."/>
            <person name="Sullivan K.A.M."/>
            <person name="Roscito J.G."/>
            <person name="Kirilenko B.M."/>
            <person name="Davalos L.M."/>
            <person name="Corthals A.P."/>
            <person name="Power M.L."/>
            <person name="Jones G."/>
            <person name="Ransome R.D."/>
            <person name="Dechmann D.K.N."/>
            <person name="Locatelli A.G."/>
            <person name="Puechmaille S.J."/>
            <person name="Fedrigo O."/>
            <person name="Jarvis E.D."/>
            <person name="Hiller M."/>
            <person name="Vernes S.C."/>
            <person name="Myers E.W."/>
            <person name="Teeling E.C."/>
        </authorList>
    </citation>
    <scope>NUCLEOTIDE SEQUENCE [LARGE SCALE GENOMIC DNA]</scope>
    <source>
        <strain evidence="2">MMyoMyo1</strain>
        <tissue evidence="2">Flight muscle</tissue>
    </source>
</reference>
<feature type="compositionally biased region" description="Polar residues" evidence="1">
    <location>
        <begin position="115"/>
        <end position="126"/>
    </location>
</feature>
<gene>
    <name evidence="2" type="ORF">mMyoMyo1_008082</name>
</gene>
<keyword evidence="3" id="KW-1185">Reference proteome</keyword>
<evidence type="ECO:0000313" key="2">
    <source>
        <dbReference type="EMBL" id="KAF6387604.1"/>
    </source>
</evidence>
<accession>A0A7J8AME1</accession>
<dbReference type="EMBL" id="JABWUV010000001">
    <property type="protein sequence ID" value="KAF6387604.1"/>
    <property type="molecule type" value="Genomic_DNA"/>
</dbReference>
<sequence>MPLLLQRLARGELAGVKPLPHTIVDGLRGRGPVLRVKGDAQVSCPQFTSQVFYLQLHYISSLLFPSKSRGDHCRHSWNHRFLFHCVLIPVAPLPLLTWEAQRGGIRSGSHGAPGTRTSASSSVATP</sequence>
<feature type="region of interest" description="Disordered" evidence="1">
    <location>
        <begin position="105"/>
        <end position="126"/>
    </location>
</feature>
<evidence type="ECO:0000256" key="1">
    <source>
        <dbReference type="SAM" id="MobiDB-lite"/>
    </source>
</evidence>
<protein>
    <submittedName>
        <fullName evidence="2">Uncharacterized protein</fullName>
    </submittedName>
</protein>
<name>A0A7J8AME1_MYOMY</name>
<organism evidence="2 3">
    <name type="scientific">Myotis myotis</name>
    <name type="common">Greater mouse-eared bat</name>
    <name type="synonym">Vespertilio myotis</name>
    <dbReference type="NCBI Taxonomy" id="51298"/>
    <lineage>
        <taxon>Eukaryota</taxon>
        <taxon>Metazoa</taxon>
        <taxon>Chordata</taxon>
        <taxon>Craniata</taxon>
        <taxon>Vertebrata</taxon>
        <taxon>Euteleostomi</taxon>
        <taxon>Mammalia</taxon>
        <taxon>Eutheria</taxon>
        <taxon>Laurasiatheria</taxon>
        <taxon>Chiroptera</taxon>
        <taxon>Yangochiroptera</taxon>
        <taxon>Vespertilionidae</taxon>
        <taxon>Myotis</taxon>
    </lineage>
</organism>
<comment type="caution">
    <text evidence="2">The sequence shown here is derived from an EMBL/GenBank/DDBJ whole genome shotgun (WGS) entry which is preliminary data.</text>
</comment>
<evidence type="ECO:0000313" key="3">
    <source>
        <dbReference type="Proteomes" id="UP000527355"/>
    </source>
</evidence>